<gene>
    <name evidence="5" type="ORF">COB67_07315</name>
</gene>
<proteinExistence type="predicted"/>
<dbReference type="Gene3D" id="1.10.10.10">
    <property type="entry name" value="Winged helix-like DNA-binding domain superfamily/Winged helix DNA-binding domain"/>
    <property type="match status" value="1"/>
</dbReference>
<keyword evidence="2" id="KW-0238">DNA-binding</keyword>
<dbReference type="PANTHER" id="PTHR43132">
    <property type="entry name" value="ARSENICAL RESISTANCE OPERON REPRESSOR ARSR-RELATED"/>
    <property type="match status" value="1"/>
</dbReference>
<dbReference type="InterPro" id="IPR001845">
    <property type="entry name" value="HTH_ArsR_DNA-bd_dom"/>
</dbReference>
<name>A0A2A4T349_9DELT</name>
<dbReference type="SUPFAM" id="SSF46785">
    <property type="entry name" value="Winged helix' DNA-binding domain"/>
    <property type="match status" value="1"/>
</dbReference>
<sequence length="113" mass="13059">MKVQQAQDEELIHTLEQLFGHQEENIEKAVRCLKVMAHPARLKIICVLQTGEHSVQQLEHYVGIAQATLSQHLSLLKDRGILTSRRQGNYSLYRVADDDMLKMFELIKKIFCV</sequence>
<dbReference type="NCBIfam" id="NF033788">
    <property type="entry name" value="HTH_metalloreg"/>
    <property type="match status" value="1"/>
</dbReference>
<dbReference type="Pfam" id="PF01022">
    <property type="entry name" value="HTH_5"/>
    <property type="match status" value="1"/>
</dbReference>
<dbReference type="Proteomes" id="UP000218113">
    <property type="component" value="Unassembled WGS sequence"/>
</dbReference>
<evidence type="ECO:0000259" key="4">
    <source>
        <dbReference type="PROSITE" id="PS50987"/>
    </source>
</evidence>
<dbReference type="InterPro" id="IPR036388">
    <property type="entry name" value="WH-like_DNA-bd_sf"/>
</dbReference>
<evidence type="ECO:0000256" key="3">
    <source>
        <dbReference type="ARBA" id="ARBA00023163"/>
    </source>
</evidence>
<keyword evidence="3" id="KW-0804">Transcription</keyword>
<dbReference type="InterPro" id="IPR051011">
    <property type="entry name" value="Metal_resp_trans_reg"/>
</dbReference>
<protein>
    <submittedName>
        <fullName evidence="5">Transcriptional regulator</fullName>
    </submittedName>
</protein>
<dbReference type="CDD" id="cd00090">
    <property type="entry name" value="HTH_ARSR"/>
    <property type="match status" value="1"/>
</dbReference>
<organism evidence="5 6">
    <name type="scientific">SAR324 cluster bacterium</name>
    <dbReference type="NCBI Taxonomy" id="2024889"/>
    <lineage>
        <taxon>Bacteria</taxon>
        <taxon>Deltaproteobacteria</taxon>
        <taxon>SAR324 cluster</taxon>
    </lineage>
</organism>
<dbReference type="GO" id="GO:0003677">
    <property type="term" value="F:DNA binding"/>
    <property type="evidence" value="ECO:0007669"/>
    <property type="project" value="UniProtKB-KW"/>
</dbReference>
<dbReference type="AlphaFoldDB" id="A0A2A4T349"/>
<evidence type="ECO:0000256" key="1">
    <source>
        <dbReference type="ARBA" id="ARBA00023015"/>
    </source>
</evidence>
<dbReference type="InterPro" id="IPR011991">
    <property type="entry name" value="ArsR-like_HTH"/>
</dbReference>
<dbReference type="EMBL" id="NVSR01000043">
    <property type="protein sequence ID" value="PCI27993.1"/>
    <property type="molecule type" value="Genomic_DNA"/>
</dbReference>
<feature type="domain" description="HTH arsR-type" evidence="4">
    <location>
        <begin position="21"/>
        <end position="113"/>
    </location>
</feature>
<accession>A0A2A4T349</accession>
<dbReference type="SMART" id="SM00418">
    <property type="entry name" value="HTH_ARSR"/>
    <property type="match status" value="1"/>
</dbReference>
<reference evidence="6" key="1">
    <citation type="submission" date="2017-08" db="EMBL/GenBank/DDBJ databases">
        <title>A dynamic microbial community with high functional redundancy inhabits the cold, oxic subseafloor aquifer.</title>
        <authorList>
            <person name="Tully B.J."/>
            <person name="Wheat C.G."/>
            <person name="Glazer B.T."/>
            <person name="Huber J.A."/>
        </authorList>
    </citation>
    <scope>NUCLEOTIDE SEQUENCE [LARGE SCALE GENOMIC DNA]</scope>
</reference>
<evidence type="ECO:0000313" key="5">
    <source>
        <dbReference type="EMBL" id="PCI27993.1"/>
    </source>
</evidence>
<keyword evidence="1" id="KW-0805">Transcription regulation</keyword>
<dbReference type="GO" id="GO:0003700">
    <property type="term" value="F:DNA-binding transcription factor activity"/>
    <property type="evidence" value="ECO:0007669"/>
    <property type="project" value="InterPro"/>
</dbReference>
<evidence type="ECO:0000313" key="6">
    <source>
        <dbReference type="Proteomes" id="UP000218113"/>
    </source>
</evidence>
<dbReference type="PRINTS" id="PR00778">
    <property type="entry name" value="HTHARSR"/>
</dbReference>
<dbReference type="PROSITE" id="PS50987">
    <property type="entry name" value="HTH_ARSR_2"/>
    <property type="match status" value="1"/>
</dbReference>
<dbReference type="InterPro" id="IPR036390">
    <property type="entry name" value="WH_DNA-bd_sf"/>
</dbReference>
<dbReference type="PANTHER" id="PTHR43132:SF2">
    <property type="entry name" value="ARSENICAL RESISTANCE OPERON REPRESSOR ARSR-RELATED"/>
    <property type="match status" value="1"/>
</dbReference>
<comment type="caution">
    <text evidence="5">The sequence shown here is derived from an EMBL/GenBank/DDBJ whole genome shotgun (WGS) entry which is preliminary data.</text>
</comment>
<evidence type="ECO:0000256" key="2">
    <source>
        <dbReference type="ARBA" id="ARBA00023125"/>
    </source>
</evidence>